<dbReference type="InterPro" id="IPR052953">
    <property type="entry name" value="Ser-rich/MCO-related"/>
</dbReference>
<evidence type="ECO:0000256" key="1">
    <source>
        <dbReference type="SAM" id="MobiDB-lite"/>
    </source>
</evidence>
<evidence type="ECO:0000313" key="3">
    <source>
        <dbReference type="EMBL" id="SJK99285.1"/>
    </source>
</evidence>
<dbReference type="OMA" id="APVWGYC"/>
<keyword evidence="2" id="KW-0732">Signal</keyword>
<dbReference type="InterPro" id="IPR008972">
    <property type="entry name" value="Cupredoxin"/>
</dbReference>
<sequence>MKLTSPSFFLIAAILPATAYAATYNVTVGANGELAYNPEYVTASAGDTINFIFNPKNHTVTQSSFNAPCVYLADGVDSGFTPVNADQVDLPTFQLLVNDTKSVWVYCRQTGHCGKVYSQYDDLPGMVFAVNPGAEGSSNSFSAFKALAISSSGTTSASSAASSYTPPPAQSWTTATATVTSETSVWLTTYTSYDGTPAPTIDPQPIDHKIVVGIDGKLEYGPANISASIGDTVTFEFHPKNHTVTQSSFQHPCQPLAETSTSGQTGFSSGFRPVASDATEFPTFQIKINDTAPVWGYCGQTNHCGSGMVFSINAVETGPNNFAAFKELAIQTNGTGTGSSSGNGTSGSGSNSGTGSGSVPSPSASDSASGSNNSALSVSGDVGLGAIFSALVYLAFLI</sequence>
<dbReference type="OrthoDB" id="1921208at2759"/>
<accession>A0A284QS42</accession>
<feature type="chain" id="PRO_5012538037" description="Phytocyanin domain-containing protein" evidence="2">
    <location>
        <begin position="22"/>
        <end position="398"/>
    </location>
</feature>
<feature type="compositionally biased region" description="Low complexity" evidence="1">
    <location>
        <begin position="357"/>
        <end position="372"/>
    </location>
</feature>
<dbReference type="Proteomes" id="UP000219338">
    <property type="component" value="Unassembled WGS sequence"/>
</dbReference>
<feature type="region of interest" description="Disordered" evidence="1">
    <location>
        <begin position="334"/>
        <end position="372"/>
    </location>
</feature>
<dbReference type="PANTHER" id="PTHR34883">
    <property type="entry name" value="SERINE-RICH PROTEIN, PUTATIVE-RELATED-RELATED"/>
    <property type="match status" value="1"/>
</dbReference>
<dbReference type="EMBL" id="FUEG01000002">
    <property type="protein sequence ID" value="SJK99285.1"/>
    <property type="molecule type" value="Genomic_DNA"/>
</dbReference>
<protein>
    <recommendedName>
        <fullName evidence="5">Phytocyanin domain-containing protein</fullName>
    </recommendedName>
</protein>
<gene>
    <name evidence="3" type="ORF">ARMOST_02576</name>
</gene>
<evidence type="ECO:0000256" key="2">
    <source>
        <dbReference type="SAM" id="SignalP"/>
    </source>
</evidence>
<dbReference type="PANTHER" id="PTHR34883:SF15">
    <property type="entry name" value="EXTRACELLULAR SERINE-RICH PROTEIN"/>
    <property type="match status" value="1"/>
</dbReference>
<dbReference type="AlphaFoldDB" id="A0A284QS42"/>
<feature type="signal peptide" evidence="2">
    <location>
        <begin position="1"/>
        <end position="21"/>
    </location>
</feature>
<evidence type="ECO:0008006" key="5">
    <source>
        <dbReference type="Google" id="ProtNLM"/>
    </source>
</evidence>
<dbReference type="STRING" id="47428.A0A284QS42"/>
<keyword evidence="4" id="KW-1185">Reference proteome</keyword>
<proteinExistence type="predicted"/>
<dbReference type="Gene3D" id="2.60.40.420">
    <property type="entry name" value="Cupredoxins - blue copper proteins"/>
    <property type="match status" value="2"/>
</dbReference>
<dbReference type="SUPFAM" id="SSF49503">
    <property type="entry name" value="Cupredoxins"/>
    <property type="match status" value="2"/>
</dbReference>
<reference evidence="4" key="1">
    <citation type="journal article" date="2017" name="Nat. Ecol. Evol.">
        <title>Genome expansion and lineage-specific genetic innovations in the forest pathogenic fungi Armillaria.</title>
        <authorList>
            <person name="Sipos G."/>
            <person name="Prasanna A.N."/>
            <person name="Walter M.C."/>
            <person name="O'Connor E."/>
            <person name="Balint B."/>
            <person name="Krizsan K."/>
            <person name="Kiss B."/>
            <person name="Hess J."/>
            <person name="Varga T."/>
            <person name="Slot J."/>
            <person name="Riley R."/>
            <person name="Boka B."/>
            <person name="Rigling D."/>
            <person name="Barry K."/>
            <person name="Lee J."/>
            <person name="Mihaltcheva S."/>
            <person name="LaButti K."/>
            <person name="Lipzen A."/>
            <person name="Waldron R."/>
            <person name="Moloney N.M."/>
            <person name="Sperisen C."/>
            <person name="Kredics L."/>
            <person name="Vagvoelgyi C."/>
            <person name="Patrignani A."/>
            <person name="Fitzpatrick D."/>
            <person name="Nagy I."/>
            <person name="Doyle S."/>
            <person name="Anderson J.B."/>
            <person name="Grigoriev I.V."/>
            <person name="Gueldener U."/>
            <person name="Muensterkoetter M."/>
            <person name="Nagy L.G."/>
        </authorList>
    </citation>
    <scope>NUCLEOTIDE SEQUENCE [LARGE SCALE GENOMIC DNA]</scope>
    <source>
        <strain evidence="4">C18/9</strain>
    </source>
</reference>
<evidence type="ECO:0000313" key="4">
    <source>
        <dbReference type="Proteomes" id="UP000219338"/>
    </source>
</evidence>
<feature type="compositionally biased region" description="Gly residues" evidence="1">
    <location>
        <begin position="335"/>
        <end position="356"/>
    </location>
</feature>
<dbReference type="CDD" id="cd00920">
    <property type="entry name" value="Cupredoxin"/>
    <property type="match status" value="2"/>
</dbReference>
<organism evidence="3 4">
    <name type="scientific">Armillaria ostoyae</name>
    <name type="common">Armillaria root rot fungus</name>
    <dbReference type="NCBI Taxonomy" id="47428"/>
    <lineage>
        <taxon>Eukaryota</taxon>
        <taxon>Fungi</taxon>
        <taxon>Dikarya</taxon>
        <taxon>Basidiomycota</taxon>
        <taxon>Agaricomycotina</taxon>
        <taxon>Agaricomycetes</taxon>
        <taxon>Agaricomycetidae</taxon>
        <taxon>Agaricales</taxon>
        <taxon>Marasmiineae</taxon>
        <taxon>Physalacriaceae</taxon>
        <taxon>Armillaria</taxon>
    </lineage>
</organism>
<name>A0A284QS42_ARMOS</name>